<dbReference type="EMBL" id="CABPRJ010001904">
    <property type="protein sequence ID" value="VVC40555.1"/>
    <property type="molecule type" value="Genomic_DNA"/>
</dbReference>
<feature type="region of interest" description="Disordered" evidence="1">
    <location>
        <begin position="1055"/>
        <end position="1092"/>
    </location>
</feature>
<reference evidence="2 3" key="1">
    <citation type="submission" date="2019-08" db="EMBL/GenBank/DDBJ databases">
        <authorList>
            <person name="Alioto T."/>
            <person name="Alioto T."/>
            <person name="Gomez Garrido J."/>
        </authorList>
    </citation>
    <scope>NUCLEOTIDE SEQUENCE [LARGE SCALE GENOMIC DNA]</scope>
</reference>
<feature type="region of interest" description="Disordered" evidence="1">
    <location>
        <begin position="738"/>
        <end position="821"/>
    </location>
</feature>
<feature type="compositionally biased region" description="Polar residues" evidence="1">
    <location>
        <begin position="300"/>
        <end position="314"/>
    </location>
</feature>
<feature type="compositionally biased region" description="Basic and acidic residues" evidence="1">
    <location>
        <begin position="880"/>
        <end position="889"/>
    </location>
</feature>
<feature type="compositionally biased region" description="Polar residues" evidence="1">
    <location>
        <begin position="936"/>
        <end position="959"/>
    </location>
</feature>
<accession>A0A5E4N755</accession>
<feature type="compositionally biased region" description="Basic and acidic residues" evidence="1">
    <location>
        <begin position="290"/>
        <end position="299"/>
    </location>
</feature>
<feature type="region of interest" description="Disordered" evidence="1">
    <location>
        <begin position="336"/>
        <end position="452"/>
    </location>
</feature>
<feature type="region of interest" description="Disordered" evidence="1">
    <location>
        <begin position="855"/>
        <end position="975"/>
    </location>
</feature>
<feature type="compositionally biased region" description="Low complexity" evidence="1">
    <location>
        <begin position="426"/>
        <end position="437"/>
    </location>
</feature>
<feature type="compositionally biased region" description="Basic and acidic residues" evidence="1">
    <location>
        <begin position="665"/>
        <end position="683"/>
    </location>
</feature>
<protein>
    <submittedName>
        <fullName evidence="2">Uncharacterized protein</fullName>
    </submittedName>
</protein>
<evidence type="ECO:0000256" key="1">
    <source>
        <dbReference type="SAM" id="MobiDB-lite"/>
    </source>
</evidence>
<feature type="compositionally biased region" description="Polar residues" evidence="1">
    <location>
        <begin position="409"/>
        <end position="421"/>
    </location>
</feature>
<dbReference type="OrthoDB" id="6626150at2759"/>
<keyword evidence="3" id="KW-1185">Reference proteome</keyword>
<evidence type="ECO:0000313" key="3">
    <source>
        <dbReference type="Proteomes" id="UP000325440"/>
    </source>
</evidence>
<sequence length="1203" mass="129171">MYYAKSDGDDSAGRRDIKVVLDVRSDEDNIYDDEHYGDGKYFDDYHRARNVNNVPTVDLWNTNGETENDYSEPVASTLSESQERKRCARILGSAGGRPSGLGGYGLLESNGRPAGIQTGNARPGRINDDYLIKVLKQLIEKLHRNKTADSTRLSAVRKSSGPKSESTDGDPAAMAANISTSAEDEWIFKLEKTKGDRIIDHLNSSPEKTFVNGKWLRNKLAVGNDDCGGGRPAATNANYITGGTNVPKNDNRLIFDLKNPENQQVATAETDGHEYPTNGSSQTASGGGDAGKRPAENKEVSTSPSRPAAVDNQQHVLASRETAGPLYWSSTAKFIDSGTTVDDDNKRKYTTADTTDDDEEVDSVSDDYTPPPSPGPSVANRFPPTAQPTSDSNGALDANRPDRILESNVYENNDNPPTANYSEGPATATAAADSDSSVENERDPFGNAANGNGADCVCNKKIVKNVLSSIMIKNVTEIKTDTYPADTSLANKTNGYKRSNKSRTASESPAGRANVKRAKNVFADNGGGGSTTSKRPLTKFPSRDEIVAELKLKRLQFEERVKMSNENRRSILGKIKIKSEPTNSSDDGLRLTVRRKIAEKSTATFNPGKKDAGNVLGEKNTAANNIAANRKTSSRLDGSNKNSDVDNYSARNEPKATLGRGHAAKFGEKPAKNVKFERDDHVNSKTASNISDEYNHAGKATKRISSGKSSTPRLSTTETKKIPEKFLGDGYVTANRKTSGYPIGAGEIPGGNVVSRKNRQRDRDNYYSNGVKLTGKPTGLDGNADGGGKTTTPKRTKTKTADGNRRPTGNGELASKLTPKMSPANGGNAVINAPAALFFDGGSVAAEYDIPNKPTAVVRETGGPKSKFNSGRVLSKPKPTKTEPHYRTADEEEYDDPEHGPYKAGDLIPIVFDGQTPAGRKSSSSTGSGRSDGVQRASSPSGGYNDDGNTNRENASSVTVVDGDGDIVSDYDNRRNPVDHKPWILNNQSRFDVLHRVKVADGVFKIPLVSHSAVDANGSAHVSDIFIPIVKHDGRHTAVSLTELLAGDFQLSQDDDVGSPSSAGSTLRQSSTVRSGNEQYGRDVDGGMTDVADGPTSVLHGTVDDILQRAGGDGAEKTPVQIIQIINNGLCLDRCNVTTDKAANAKAVRDPNSAVVAKARNEGNKPRPVLSSPNLRQTRRKIGNAYNHFDSEILDRFLQVYTP</sequence>
<feature type="compositionally biased region" description="Low complexity" evidence="1">
    <location>
        <begin position="919"/>
        <end position="932"/>
    </location>
</feature>
<evidence type="ECO:0000313" key="2">
    <source>
        <dbReference type="EMBL" id="VVC40555.1"/>
    </source>
</evidence>
<feature type="compositionally biased region" description="Acidic residues" evidence="1">
    <location>
        <begin position="354"/>
        <end position="365"/>
    </location>
</feature>
<feature type="region of interest" description="Disordered" evidence="1">
    <location>
        <begin position="146"/>
        <end position="172"/>
    </location>
</feature>
<feature type="compositionally biased region" description="Polar residues" evidence="1">
    <location>
        <begin position="703"/>
        <end position="717"/>
    </location>
</feature>
<feature type="compositionally biased region" description="Polar residues" evidence="1">
    <location>
        <begin position="489"/>
        <end position="507"/>
    </location>
</feature>
<organism evidence="2 3">
    <name type="scientific">Cinara cedri</name>
    <dbReference type="NCBI Taxonomy" id="506608"/>
    <lineage>
        <taxon>Eukaryota</taxon>
        <taxon>Metazoa</taxon>
        <taxon>Ecdysozoa</taxon>
        <taxon>Arthropoda</taxon>
        <taxon>Hexapoda</taxon>
        <taxon>Insecta</taxon>
        <taxon>Pterygota</taxon>
        <taxon>Neoptera</taxon>
        <taxon>Paraneoptera</taxon>
        <taxon>Hemiptera</taxon>
        <taxon>Sternorrhyncha</taxon>
        <taxon>Aphidomorpha</taxon>
        <taxon>Aphidoidea</taxon>
        <taxon>Aphididae</taxon>
        <taxon>Lachninae</taxon>
        <taxon>Cinara</taxon>
    </lineage>
</organism>
<dbReference type="Proteomes" id="UP000325440">
    <property type="component" value="Unassembled WGS sequence"/>
</dbReference>
<name>A0A5E4N755_9HEMI</name>
<dbReference type="AlphaFoldDB" id="A0A5E4N755"/>
<feature type="compositionally biased region" description="Polar residues" evidence="1">
    <location>
        <begin position="1059"/>
        <end position="1078"/>
    </location>
</feature>
<feature type="region of interest" description="Disordered" evidence="1">
    <location>
        <begin position="264"/>
        <end position="314"/>
    </location>
</feature>
<feature type="region of interest" description="Disordered" evidence="1">
    <location>
        <begin position="623"/>
        <end position="721"/>
    </location>
</feature>
<proteinExistence type="predicted"/>
<feature type="region of interest" description="Disordered" evidence="1">
    <location>
        <begin position="489"/>
        <end position="539"/>
    </location>
</feature>
<gene>
    <name evidence="2" type="ORF">CINCED_3A002921</name>
</gene>
<feature type="compositionally biased region" description="Polar residues" evidence="1">
    <location>
        <begin position="623"/>
        <end position="650"/>
    </location>
</feature>